<sequence>MVAAEDSRMLWVAVIFVAGAFAGSLPVAAAEPSLYYVNTSPLGSFLEKSGMTLNIQDTYVTLRVKNKSTCRAACWSHTRCVAVAALADGETVQCRLADRGPTWTSVTTDSRATYTYWESSLPNGTYGLREDKMLYLVVADRTNFTAAKELCSRIPGHRLAITKTINQHETLLRIANEKQTSLWVDLRAEKTTAGYKVLWGDDTLYSDSEASRMAKMFTSPETQETVTRYYRLKGNVLHDTTLAMELCNPLCQANPMGL</sequence>
<dbReference type="AlphaFoldDB" id="A0AAW0UX48"/>
<dbReference type="Gene3D" id="3.10.100.10">
    <property type="entry name" value="Mannose-Binding Protein A, subunit A"/>
    <property type="match status" value="1"/>
</dbReference>
<dbReference type="EMBL" id="JARAKH010000007">
    <property type="protein sequence ID" value="KAK8402872.1"/>
    <property type="molecule type" value="Genomic_DNA"/>
</dbReference>
<evidence type="ECO:0000313" key="2">
    <source>
        <dbReference type="Proteomes" id="UP001487740"/>
    </source>
</evidence>
<keyword evidence="2" id="KW-1185">Reference proteome</keyword>
<dbReference type="InterPro" id="IPR016187">
    <property type="entry name" value="CTDL_fold"/>
</dbReference>
<name>A0AAW0UX48_SCYPA</name>
<evidence type="ECO:0000313" key="1">
    <source>
        <dbReference type="EMBL" id="KAK8402872.1"/>
    </source>
</evidence>
<proteinExistence type="predicted"/>
<dbReference type="Proteomes" id="UP001487740">
    <property type="component" value="Unassembled WGS sequence"/>
</dbReference>
<protein>
    <submittedName>
        <fullName evidence="1">Uncharacterized protein</fullName>
    </submittedName>
</protein>
<accession>A0AAW0UX48</accession>
<gene>
    <name evidence="1" type="ORF">O3P69_000873</name>
</gene>
<dbReference type="SUPFAM" id="SSF56436">
    <property type="entry name" value="C-type lectin-like"/>
    <property type="match status" value="1"/>
</dbReference>
<reference evidence="1 2" key="1">
    <citation type="submission" date="2023-03" db="EMBL/GenBank/DDBJ databases">
        <title>High-quality genome of Scylla paramamosain provides insights in environmental adaptation.</title>
        <authorList>
            <person name="Zhang L."/>
        </authorList>
    </citation>
    <scope>NUCLEOTIDE SEQUENCE [LARGE SCALE GENOMIC DNA]</scope>
    <source>
        <strain evidence="1">LZ_2023a</strain>
        <tissue evidence="1">Muscle</tissue>
    </source>
</reference>
<organism evidence="1 2">
    <name type="scientific">Scylla paramamosain</name>
    <name type="common">Mud crab</name>
    <dbReference type="NCBI Taxonomy" id="85552"/>
    <lineage>
        <taxon>Eukaryota</taxon>
        <taxon>Metazoa</taxon>
        <taxon>Ecdysozoa</taxon>
        <taxon>Arthropoda</taxon>
        <taxon>Crustacea</taxon>
        <taxon>Multicrustacea</taxon>
        <taxon>Malacostraca</taxon>
        <taxon>Eumalacostraca</taxon>
        <taxon>Eucarida</taxon>
        <taxon>Decapoda</taxon>
        <taxon>Pleocyemata</taxon>
        <taxon>Brachyura</taxon>
        <taxon>Eubrachyura</taxon>
        <taxon>Portunoidea</taxon>
        <taxon>Portunidae</taxon>
        <taxon>Portuninae</taxon>
        <taxon>Scylla</taxon>
    </lineage>
</organism>
<comment type="caution">
    <text evidence="1">The sequence shown here is derived from an EMBL/GenBank/DDBJ whole genome shotgun (WGS) entry which is preliminary data.</text>
</comment>
<dbReference type="InterPro" id="IPR016186">
    <property type="entry name" value="C-type_lectin-like/link_sf"/>
</dbReference>